<protein>
    <submittedName>
        <fullName evidence="1">Uncharacterized protein</fullName>
    </submittedName>
</protein>
<gene>
    <name evidence="1" type="ORF">H257_10431</name>
</gene>
<reference evidence="1" key="1">
    <citation type="submission" date="2013-12" db="EMBL/GenBank/DDBJ databases">
        <title>The Genome Sequence of Aphanomyces astaci APO3.</title>
        <authorList>
            <consortium name="The Broad Institute Genomics Platform"/>
            <person name="Russ C."/>
            <person name="Tyler B."/>
            <person name="van West P."/>
            <person name="Dieguez-Uribeondo J."/>
            <person name="Young S.K."/>
            <person name="Zeng Q."/>
            <person name="Gargeya S."/>
            <person name="Fitzgerald M."/>
            <person name="Abouelleil A."/>
            <person name="Alvarado L."/>
            <person name="Chapman S.B."/>
            <person name="Gainer-Dewar J."/>
            <person name="Goldberg J."/>
            <person name="Griggs A."/>
            <person name="Gujja S."/>
            <person name="Hansen M."/>
            <person name="Howarth C."/>
            <person name="Imamovic A."/>
            <person name="Ireland A."/>
            <person name="Larimer J."/>
            <person name="McCowan C."/>
            <person name="Murphy C."/>
            <person name="Pearson M."/>
            <person name="Poon T.W."/>
            <person name="Priest M."/>
            <person name="Roberts A."/>
            <person name="Saif S."/>
            <person name="Shea T."/>
            <person name="Sykes S."/>
            <person name="Wortman J."/>
            <person name="Nusbaum C."/>
            <person name="Birren B."/>
        </authorList>
    </citation>
    <scope>NUCLEOTIDE SEQUENCE [LARGE SCALE GENOMIC DNA]</scope>
    <source>
        <strain evidence="1">APO3</strain>
    </source>
</reference>
<dbReference type="AlphaFoldDB" id="W4G688"/>
<name>W4G688_APHAT</name>
<dbReference type="EMBL" id="KI913141">
    <property type="protein sequence ID" value="ETV75237.1"/>
    <property type="molecule type" value="Genomic_DNA"/>
</dbReference>
<dbReference type="VEuPathDB" id="FungiDB:H257_10431"/>
<evidence type="ECO:0000313" key="1">
    <source>
        <dbReference type="EMBL" id="ETV75237.1"/>
    </source>
</evidence>
<accession>W4G688</accession>
<proteinExistence type="predicted"/>
<sequence>MPGADESGNEPATVGIPSQAPALGDLLGIHHRFNDANEFATCVQAWSRAQGFTVSRTGKNFSDKPPTLFTVDEWPVDVHVAYRFAHLQLECPDAICCAYGCGAVETQYYAFHAYLHTHPPMAAPPRHDCPLRSSVLHVLHTLRAPINYRPLWAKYPYSLHLTPTSTTDQRT</sequence>
<dbReference type="RefSeq" id="XP_009835285.1">
    <property type="nucleotide sequence ID" value="XM_009836983.1"/>
</dbReference>
<organism evidence="1">
    <name type="scientific">Aphanomyces astaci</name>
    <name type="common">Crayfish plague agent</name>
    <dbReference type="NCBI Taxonomy" id="112090"/>
    <lineage>
        <taxon>Eukaryota</taxon>
        <taxon>Sar</taxon>
        <taxon>Stramenopiles</taxon>
        <taxon>Oomycota</taxon>
        <taxon>Saprolegniomycetes</taxon>
        <taxon>Saprolegniales</taxon>
        <taxon>Verrucalvaceae</taxon>
        <taxon>Aphanomyces</taxon>
    </lineage>
</organism>
<dbReference type="GeneID" id="20812427"/>